<comment type="caution">
    <text evidence="2">The sequence shown here is derived from an EMBL/GenBank/DDBJ whole genome shotgun (WGS) entry which is preliminary data.</text>
</comment>
<dbReference type="EMBL" id="JADIKF010000036">
    <property type="protein sequence ID" value="MBM7129007.1"/>
    <property type="molecule type" value="Genomic_DNA"/>
</dbReference>
<organism evidence="2 3">
    <name type="scientific">Dyella mobilis</name>
    <dbReference type="NCBI Taxonomy" id="1849582"/>
    <lineage>
        <taxon>Bacteria</taxon>
        <taxon>Pseudomonadati</taxon>
        <taxon>Pseudomonadota</taxon>
        <taxon>Gammaproteobacteria</taxon>
        <taxon>Lysobacterales</taxon>
        <taxon>Rhodanobacteraceae</taxon>
        <taxon>Dyella</taxon>
    </lineage>
</organism>
<dbReference type="RefSeq" id="WP_204630623.1">
    <property type="nucleotide sequence ID" value="NZ_BSOC01000007.1"/>
</dbReference>
<evidence type="ECO:0000313" key="3">
    <source>
        <dbReference type="Proteomes" id="UP001430193"/>
    </source>
</evidence>
<reference evidence="2" key="1">
    <citation type="submission" date="2020-10" db="EMBL/GenBank/DDBJ databases">
        <title>Phylogeny of dyella-like bacteria.</title>
        <authorList>
            <person name="Fu J."/>
        </authorList>
    </citation>
    <scope>NUCLEOTIDE SEQUENCE</scope>
    <source>
        <strain evidence="2">DHON07</strain>
    </source>
</reference>
<feature type="chain" id="PRO_5045323139" evidence="1">
    <location>
        <begin position="36"/>
        <end position="333"/>
    </location>
</feature>
<protein>
    <submittedName>
        <fullName evidence="2">Uncharacterized protein</fullName>
    </submittedName>
</protein>
<keyword evidence="3" id="KW-1185">Reference proteome</keyword>
<dbReference type="Proteomes" id="UP001430193">
    <property type="component" value="Unassembled WGS sequence"/>
</dbReference>
<feature type="signal peptide" evidence="1">
    <location>
        <begin position="1"/>
        <end position="35"/>
    </location>
</feature>
<keyword evidence="1" id="KW-0732">Signal</keyword>
<dbReference type="SUPFAM" id="SSF48452">
    <property type="entry name" value="TPR-like"/>
    <property type="match status" value="1"/>
</dbReference>
<sequence>MKKSSLFRHLATARQPMTLALVAALGALAAGLVMAQSEVATPPRQPATAQADQLFWQTFHSSDYAHIQASIEASTAAYLRDPNDAMTAAHVGWLHMWRVAESDRLQQRPASITDDIVLARKYFQKAVDLAPDDARFRGFLASAMLAEARVDRDAALRQQGADVMRKAVSDWPAFNLFTAGYVASGLPASSDGFKQALEQQWQNLELCGHVTLDRHGANLDRFAQNVAKATANSRDARACLNSVKAPHNEEGFFLNMGDMLTKSGDWQTALKVYAAAKQSPDYAQWPYREVLEQRLRDAKANVVAFNAEVPPGQKPTSPMMIGSSYACMACHQH</sequence>
<proteinExistence type="predicted"/>
<name>A0ABS2KCV5_9GAMM</name>
<dbReference type="Gene3D" id="1.25.40.10">
    <property type="entry name" value="Tetratricopeptide repeat domain"/>
    <property type="match status" value="1"/>
</dbReference>
<accession>A0ABS2KCV5</accession>
<evidence type="ECO:0000256" key="1">
    <source>
        <dbReference type="SAM" id="SignalP"/>
    </source>
</evidence>
<gene>
    <name evidence="2" type="ORF">ISS99_05675</name>
</gene>
<evidence type="ECO:0000313" key="2">
    <source>
        <dbReference type="EMBL" id="MBM7129007.1"/>
    </source>
</evidence>
<dbReference type="InterPro" id="IPR011990">
    <property type="entry name" value="TPR-like_helical_dom_sf"/>
</dbReference>